<protein>
    <submittedName>
        <fullName evidence="1">Uncharacterized protein</fullName>
    </submittedName>
</protein>
<dbReference type="AlphaFoldDB" id="A0A8J2L4G8"/>
<organism evidence="1 2">
    <name type="scientific">Allacma fusca</name>
    <dbReference type="NCBI Taxonomy" id="39272"/>
    <lineage>
        <taxon>Eukaryota</taxon>
        <taxon>Metazoa</taxon>
        <taxon>Ecdysozoa</taxon>
        <taxon>Arthropoda</taxon>
        <taxon>Hexapoda</taxon>
        <taxon>Collembola</taxon>
        <taxon>Symphypleona</taxon>
        <taxon>Sminthuridae</taxon>
        <taxon>Allacma</taxon>
    </lineage>
</organism>
<comment type="caution">
    <text evidence="1">The sequence shown here is derived from an EMBL/GenBank/DDBJ whole genome shotgun (WGS) entry which is preliminary data.</text>
</comment>
<name>A0A8J2L4G8_9HEXA</name>
<evidence type="ECO:0000313" key="2">
    <source>
        <dbReference type="Proteomes" id="UP000708208"/>
    </source>
</evidence>
<sequence>SEHFDQVCRGTKIFTNRDYQRGVSSCYVEDMENGDVKADSEVGYSQPELTFLPAYRKLSEKAASTIRFFE</sequence>
<feature type="non-terminal residue" evidence="1">
    <location>
        <position position="70"/>
    </location>
</feature>
<dbReference type="EMBL" id="CAJVCH010538505">
    <property type="protein sequence ID" value="CAG7826071.1"/>
    <property type="molecule type" value="Genomic_DNA"/>
</dbReference>
<accession>A0A8J2L4G8</accession>
<feature type="non-terminal residue" evidence="1">
    <location>
        <position position="1"/>
    </location>
</feature>
<evidence type="ECO:0000313" key="1">
    <source>
        <dbReference type="EMBL" id="CAG7826071.1"/>
    </source>
</evidence>
<gene>
    <name evidence="1" type="ORF">AFUS01_LOCUS36142</name>
</gene>
<keyword evidence="2" id="KW-1185">Reference proteome</keyword>
<reference evidence="1" key="1">
    <citation type="submission" date="2021-06" db="EMBL/GenBank/DDBJ databases">
        <authorList>
            <person name="Hodson N. C."/>
            <person name="Mongue J. A."/>
            <person name="Jaron S. K."/>
        </authorList>
    </citation>
    <scope>NUCLEOTIDE SEQUENCE</scope>
</reference>
<dbReference type="Proteomes" id="UP000708208">
    <property type="component" value="Unassembled WGS sequence"/>
</dbReference>
<proteinExistence type="predicted"/>